<dbReference type="Gene3D" id="3.40.640.10">
    <property type="entry name" value="Type I PLP-dependent aspartate aminotransferase-like (Major domain)"/>
    <property type="match status" value="1"/>
</dbReference>
<dbReference type="InterPro" id="IPR050881">
    <property type="entry name" value="LL-DAP_aminotransferase"/>
</dbReference>
<dbReference type="InterPro" id="IPR015421">
    <property type="entry name" value="PyrdxlP-dep_Trfase_major"/>
</dbReference>
<evidence type="ECO:0000256" key="2">
    <source>
        <dbReference type="ARBA" id="ARBA00022576"/>
    </source>
</evidence>
<feature type="domain" description="Aminotransferase class I/classII large" evidence="4">
    <location>
        <begin position="31"/>
        <end position="366"/>
    </location>
</feature>
<dbReference type="EC" id="2.6.1.17" evidence="5"/>
<name>A0A3Q9GIB8_9ACTO</name>
<proteinExistence type="predicted"/>
<dbReference type="EMBL" id="CP033905">
    <property type="protein sequence ID" value="AZR06671.1"/>
    <property type="molecule type" value="Genomic_DNA"/>
</dbReference>
<dbReference type="InterPro" id="IPR019880">
    <property type="entry name" value="OxyQ"/>
</dbReference>
<dbReference type="InterPro" id="IPR015424">
    <property type="entry name" value="PyrdxlP-dep_Trfase"/>
</dbReference>
<dbReference type="GO" id="GO:0009016">
    <property type="term" value="F:succinyldiaminopimelate transaminase activity"/>
    <property type="evidence" value="ECO:0007669"/>
    <property type="project" value="UniProtKB-EC"/>
</dbReference>
<dbReference type="PANTHER" id="PTHR42832">
    <property type="entry name" value="AMINO ACID AMINOTRANSFERASE"/>
    <property type="match status" value="1"/>
</dbReference>
<gene>
    <name evidence="5" type="ORF">EBQ10_04740</name>
</gene>
<keyword evidence="3 5" id="KW-0808">Transferase</keyword>
<organism evidence="5 6">
    <name type="scientific">Trueperella pyogenes</name>
    <dbReference type="NCBI Taxonomy" id="1661"/>
    <lineage>
        <taxon>Bacteria</taxon>
        <taxon>Bacillati</taxon>
        <taxon>Actinomycetota</taxon>
        <taxon>Actinomycetes</taxon>
        <taxon>Actinomycetales</taxon>
        <taxon>Actinomycetaceae</taxon>
        <taxon>Trueperella</taxon>
    </lineage>
</organism>
<dbReference type="GO" id="GO:0030170">
    <property type="term" value="F:pyridoxal phosphate binding"/>
    <property type="evidence" value="ECO:0007669"/>
    <property type="project" value="InterPro"/>
</dbReference>
<accession>A0A3Q9GIB8</accession>
<evidence type="ECO:0000313" key="6">
    <source>
        <dbReference type="Proteomes" id="UP000275951"/>
    </source>
</evidence>
<dbReference type="Pfam" id="PF00155">
    <property type="entry name" value="Aminotran_1_2"/>
    <property type="match status" value="1"/>
</dbReference>
<dbReference type="InterPro" id="IPR015422">
    <property type="entry name" value="PyrdxlP-dep_Trfase_small"/>
</dbReference>
<dbReference type="SUPFAM" id="SSF53383">
    <property type="entry name" value="PLP-dependent transferases"/>
    <property type="match status" value="1"/>
</dbReference>
<dbReference type="PANTHER" id="PTHR42832:SF3">
    <property type="entry name" value="L-GLUTAMINE--4-(METHYLSULFANYL)-2-OXOBUTANOATE AMINOTRANSFERASE"/>
    <property type="match status" value="1"/>
</dbReference>
<evidence type="ECO:0000256" key="3">
    <source>
        <dbReference type="ARBA" id="ARBA00022679"/>
    </source>
</evidence>
<sequence length="374" mass="39847">MGLHTESLPDFPWDSLIPARNRAAEYPGAVCDLTIGTPVDDTPELIRTALADASNAHAYPAVIGTDQLRGAIAAWMRRRRGINADVAVLPTIGSKEIVGLLPAIMGLGPGARIGVPEVAYPTYDVGARLAGATAVLVDTDADPTTWPADLDLLWLNSPGNPNGHVLGRDQLREAVAWARQCGVVVASDECYAELCWDTAEAPSILADDVCGQDASGLLMTYSLSKQSNLAGYRAAWLAGDQTLIAPMIELRRHLGFMMPTPVQHAMAVALADDGHVTRQREVYRRRRDTLLAALADAGCENDPASVAGLYLWVRAGNAASWDIVNAFAELGIVVAPGTFYGKAGDGYVRISLTAADATIEEAARRLKRLPDLLS</sequence>
<reference evidence="5 6" key="1">
    <citation type="submission" date="2018-11" db="EMBL/GenBank/DDBJ databases">
        <title>Multidrug-resistant genes are associated with an 42-kb island TGI1 carrying a complex class 1 integron in a Trueperella pyogenes.</title>
        <authorList>
            <person name="Dong W."/>
        </authorList>
    </citation>
    <scope>NUCLEOTIDE SEQUENCE [LARGE SCALE GENOMIC DNA]</scope>
    <source>
        <strain evidence="5 6">TP4</strain>
    </source>
</reference>
<dbReference type="CDD" id="cd00609">
    <property type="entry name" value="AAT_like"/>
    <property type="match status" value="1"/>
</dbReference>
<evidence type="ECO:0000313" key="5">
    <source>
        <dbReference type="EMBL" id="AZR06671.1"/>
    </source>
</evidence>
<evidence type="ECO:0000256" key="1">
    <source>
        <dbReference type="ARBA" id="ARBA00001933"/>
    </source>
</evidence>
<dbReference type="RefSeq" id="WP_114949352.1">
    <property type="nucleotide sequence ID" value="NZ_CP033905.1"/>
</dbReference>
<dbReference type="Proteomes" id="UP000275951">
    <property type="component" value="Chromosome"/>
</dbReference>
<dbReference type="NCBIfam" id="TIGR03539">
    <property type="entry name" value="DapC_actino"/>
    <property type="match status" value="1"/>
</dbReference>
<evidence type="ECO:0000259" key="4">
    <source>
        <dbReference type="Pfam" id="PF00155"/>
    </source>
</evidence>
<keyword evidence="2 5" id="KW-0032">Aminotransferase</keyword>
<dbReference type="InterPro" id="IPR004839">
    <property type="entry name" value="Aminotransferase_I/II_large"/>
</dbReference>
<dbReference type="Gene3D" id="3.90.1150.10">
    <property type="entry name" value="Aspartate Aminotransferase, domain 1"/>
    <property type="match status" value="1"/>
</dbReference>
<comment type="cofactor">
    <cofactor evidence="1">
        <name>pyridoxal 5'-phosphate</name>
        <dbReference type="ChEBI" id="CHEBI:597326"/>
    </cofactor>
</comment>
<dbReference type="AlphaFoldDB" id="A0A3Q9GIB8"/>
<protein>
    <submittedName>
        <fullName evidence="5">Succinyldiaminopimelate transaminase</fullName>
        <ecNumber evidence="5">2.6.1.17</ecNumber>
    </submittedName>
</protein>